<feature type="domain" description="4Fe-4S ferredoxin-type" evidence="8">
    <location>
        <begin position="1"/>
        <end position="27"/>
    </location>
</feature>
<keyword evidence="7" id="KW-0411">Iron-sulfur</keyword>
<organism evidence="9">
    <name type="scientific">marine metagenome</name>
    <dbReference type="NCBI Taxonomy" id="408172"/>
    <lineage>
        <taxon>unclassified sequences</taxon>
        <taxon>metagenomes</taxon>
        <taxon>ecological metagenomes</taxon>
    </lineage>
</organism>
<dbReference type="EMBL" id="UINC01004643">
    <property type="protein sequence ID" value="SVA15834.1"/>
    <property type="molecule type" value="Genomic_DNA"/>
</dbReference>
<evidence type="ECO:0000256" key="1">
    <source>
        <dbReference type="ARBA" id="ARBA00022448"/>
    </source>
</evidence>
<keyword evidence="4" id="KW-0677">Repeat</keyword>
<dbReference type="CDD" id="cd16371">
    <property type="entry name" value="DMSOR_beta_like"/>
    <property type="match status" value="1"/>
</dbReference>
<evidence type="ECO:0000256" key="7">
    <source>
        <dbReference type="ARBA" id="ARBA00023014"/>
    </source>
</evidence>
<keyword evidence="3" id="KW-0479">Metal-binding</keyword>
<evidence type="ECO:0000259" key="8">
    <source>
        <dbReference type="PROSITE" id="PS51379"/>
    </source>
</evidence>
<proteinExistence type="predicted"/>
<evidence type="ECO:0000256" key="3">
    <source>
        <dbReference type="ARBA" id="ARBA00022723"/>
    </source>
</evidence>
<keyword evidence="6" id="KW-0408">Iron</keyword>
<reference evidence="9" key="1">
    <citation type="submission" date="2018-05" db="EMBL/GenBank/DDBJ databases">
        <authorList>
            <person name="Lanie J.A."/>
            <person name="Ng W.-L."/>
            <person name="Kazmierczak K.M."/>
            <person name="Andrzejewski T.M."/>
            <person name="Davidsen T.M."/>
            <person name="Wayne K.J."/>
            <person name="Tettelin H."/>
            <person name="Glass J.I."/>
            <person name="Rusch D."/>
            <person name="Podicherti R."/>
            <person name="Tsui H.-C.T."/>
            <person name="Winkler M.E."/>
        </authorList>
    </citation>
    <scope>NUCLEOTIDE SEQUENCE</scope>
</reference>
<dbReference type="Gene3D" id="3.30.70.20">
    <property type="match status" value="2"/>
</dbReference>
<feature type="domain" description="4Fe-4S ferredoxin-type" evidence="8">
    <location>
        <begin position="40"/>
        <end position="72"/>
    </location>
</feature>
<evidence type="ECO:0000256" key="2">
    <source>
        <dbReference type="ARBA" id="ARBA00022485"/>
    </source>
</evidence>
<dbReference type="GO" id="GO:0046872">
    <property type="term" value="F:metal ion binding"/>
    <property type="evidence" value="ECO:0007669"/>
    <property type="project" value="UniProtKB-KW"/>
</dbReference>
<dbReference type="AlphaFoldDB" id="A0A381TJ89"/>
<sequence>MDVNRCTGCRSCEVACKIENGVEVGPRWRKVRTVEGDEGGPFMYHVSMACNHCEVPVCADACPSGAITKRPDGIVVVDESKCIGARLCAWACPYDAPQFSDETGIMQKCDFCNHRIDSGVGGPACAEACPTKALQWGTLEEVAAKEGVTDEFGPLPDAEITRPAIRFKPLKPRHS</sequence>
<protein>
    <recommendedName>
        <fullName evidence="8">4Fe-4S ferredoxin-type domain-containing protein</fullName>
    </recommendedName>
</protein>
<dbReference type="PROSITE" id="PS51379">
    <property type="entry name" value="4FE4S_FER_2"/>
    <property type="match status" value="3"/>
</dbReference>
<dbReference type="Pfam" id="PF13247">
    <property type="entry name" value="Fer4_11"/>
    <property type="match status" value="1"/>
</dbReference>
<dbReference type="SUPFAM" id="SSF54862">
    <property type="entry name" value="4Fe-4S ferredoxins"/>
    <property type="match status" value="1"/>
</dbReference>
<feature type="domain" description="4Fe-4S ferredoxin-type" evidence="8">
    <location>
        <begin position="73"/>
        <end position="102"/>
    </location>
</feature>
<gene>
    <name evidence="9" type="ORF">METZ01_LOCUS68688</name>
</gene>
<accession>A0A381TJ89</accession>
<evidence type="ECO:0000256" key="5">
    <source>
        <dbReference type="ARBA" id="ARBA00022982"/>
    </source>
</evidence>
<evidence type="ECO:0000256" key="4">
    <source>
        <dbReference type="ARBA" id="ARBA00022737"/>
    </source>
</evidence>
<name>A0A381TJ89_9ZZZZ</name>
<evidence type="ECO:0000256" key="6">
    <source>
        <dbReference type="ARBA" id="ARBA00023004"/>
    </source>
</evidence>
<keyword evidence="5" id="KW-0249">Electron transport</keyword>
<dbReference type="InterPro" id="IPR017896">
    <property type="entry name" value="4Fe4S_Fe-S-bd"/>
</dbReference>
<dbReference type="PANTHER" id="PTHR43177">
    <property type="entry name" value="PROTEIN NRFC"/>
    <property type="match status" value="1"/>
</dbReference>
<keyword evidence="1" id="KW-0813">Transport</keyword>
<keyword evidence="2" id="KW-0004">4Fe-4S</keyword>
<dbReference type="PANTHER" id="PTHR43177:SF5">
    <property type="entry name" value="ANAEROBIC DIMETHYL SULFOXIDE REDUCTASE CHAIN B-RELATED"/>
    <property type="match status" value="1"/>
</dbReference>
<evidence type="ECO:0000313" key="9">
    <source>
        <dbReference type="EMBL" id="SVA15834.1"/>
    </source>
</evidence>
<dbReference type="InterPro" id="IPR050954">
    <property type="entry name" value="ET_IronSulfur_Cluster-Binding"/>
</dbReference>
<dbReference type="GO" id="GO:0051539">
    <property type="term" value="F:4 iron, 4 sulfur cluster binding"/>
    <property type="evidence" value="ECO:0007669"/>
    <property type="project" value="UniProtKB-KW"/>
</dbReference>